<accession>A0A7T5R1F2</accession>
<proteinExistence type="predicted"/>
<dbReference type="InterPro" id="IPR001789">
    <property type="entry name" value="Sig_transdc_resp-reg_receiver"/>
</dbReference>
<evidence type="ECO:0000313" key="3">
    <source>
        <dbReference type="EMBL" id="QQG35712.1"/>
    </source>
</evidence>
<dbReference type="Proteomes" id="UP000595362">
    <property type="component" value="Chromosome"/>
</dbReference>
<dbReference type="PROSITE" id="PS50110">
    <property type="entry name" value="RESPONSE_REGULATORY"/>
    <property type="match status" value="1"/>
</dbReference>
<sequence length="137" mass="15521">MSSDQFEVAPHNIMFITDNQVDIKKIERAFMDIGSMECQLFTCATVDKAVEYIAQRRIAMEMIILDLRSKNVGDPLDLCKEVFEKIPDVLVMALDDKGEGNAVQAAAVKAAGVVEYIDRTQFDELVFRIKKLINTRF</sequence>
<gene>
    <name evidence="3" type="ORF">HYS17_09355</name>
</gene>
<organism evidence="3 4">
    <name type="scientific">Micavibrio aeruginosavorus</name>
    <dbReference type="NCBI Taxonomy" id="349221"/>
    <lineage>
        <taxon>Bacteria</taxon>
        <taxon>Pseudomonadati</taxon>
        <taxon>Bdellovibrionota</taxon>
        <taxon>Bdellovibrionia</taxon>
        <taxon>Bdellovibrionales</taxon>
        <taxon>Pseudobdellovibrionaceae</taxon>
        <taxon>Micavibrio</taxon>
    </lineage>
</organism>
<reference evidence="3 4" key="1">
    <citation type="submission" date="2020-07" db="EMBL/GenBank/DDBJ databases">
        <title>Huge and variable diversity of episymbiotic CPR bacteria and DPANN archaea in groundwater ecosystems.</title>
        <authorList>
            <person name="He C.Y."/>
            <person name="Keren R."/>
            <person name="Whittaker M."/>
            <person name="Farag I.F."/>
            <person name="Doudna J."/>
            <person name="Cate J.H.D."/>
            <person name="Banfield J.F."/>
        </authorList>
    </citation>
    <scope>NUCLEOTIDE SEQUENCE [LARGE SCALE GENOMIC DNA]</scope>
    <source>
        <strain evidence="3">NC_groundwater_70_Ag_B-0.1um_54_66</strain>
    </source>
</reference>
<evidence type="ECO:0000259" key="2">
    <source>
        <dbReference type="PROSITE" id="PS50110"/>
    </source>
</evidence>
<keyword evidence="1" id="KW-0597">Phosphoprotein</keyword>
<dbReference type="InterPro" id="IPR011006">
    <property type="entry name" value="CheY-like_superfamily"/>
</dbReference>
<evidence type="ECO:0000256" key="1">
    <source>
        <dbReference type="PROSITE-ProRule" id="PRU00169"/>
    </source>
</evidence>
<dbReference type="Gene3D" id="3.40.50.2300">
    <property type="match status" value="1"/>
</dbReference>
<evidence type="ECO:0000313" key="4">
    <source>
        <dbReference type="Proteomes" id="UP000595362"/>
    </source>
</evidence>
<feature type="modified residue" description="4-aspartylphosphate" evidence="1">
    <location>
        <position position="66"/>
    </location>
</feature>
<dbReference type="AlphaFoldDB" id="A0A7T5R1F2"/>
<feature type="domain" description="Response regulatory" evidence="2">
    <location>
        <begin position="12"/>
        <end position="134"/>
    </location>
</feature>
<protein>
    <recommendedName>
        <fullName evidence="2">Response regulatory domain-containing protein</fullName>
    </recommendedName>
</protein>
<dbReference type="GO" id="GO:0000160">
    <property type="term" value="P:phosphorelay signal transduction system"/>
    <property type="evidence" value="ECO:0007669"/>
    <property type="project" value="InterPro"/>
</dbReference>
<name>A0A7T5R1F2_9BACT</name>
<dbReference type="EMBL" id="CP066681">
    <property type="protein sequence ID" value="QQG35712.1"/>
    <property type="molecule type" value="Genomic_DNA"/>
</dbReference>
<dbReference type="SUPFAM" id="SSF52172">
    <property type="entry name" value="CheY-like"/>
    <property type="match status" value="1"/>
</dbReference>